<dbReference type="InterPro" id="IPR017972">
    <property type="entry name" value="Cyt_P450_CS"/>
</dbReference>
<dbReference type="Pfam" id="PF00067">
    <property type="entry name" value="p450"/>
    <property type="match status" value="1"/>
</dbReference>
<accession>A0A2L0EBT1</accession>
<dbReference type="SUPFAM" id="SSF48264">
    <property type="entry name" value="Cytochrome P450"/>
    <property type="match status" value="1"/>
</dbReference>
<keyword evidence="8" id="KW-0492">Microsome</keyword>
<comment type="cofactor">
    <cofactor evidence="1 13">
        <name>heme</name>
        <dbReference type="ChEBI" id="CHEBI:30413"/>
    </cofactor>
</comment>
<dbReference type="GO" id="GO:0005789">
    <property type="term" value="C:endoplasmic reticulum membrane"/>
    <property type="evidence" value="ECO:0007669"/>
    <property type="project" value="UniProtKB-SubCell"/>
</dbReference>
<evidence type="ECO:0000313" key="17">
    <source>
        <dbReference type="Proteomes" id="UP000264800"/>
    </source>
</evidence>
<evidence type="ECO:0000256" key="5">
    <source>
        <dbReference type="ARBA" id="ARBA00022617"/>
    </source>
</evidence>
<dbReference type="GO" id="GO:0020037">
    <property type="term" value="F:heme binding"/>
    <property type="evidence" value="ECO:0007669"/>
    <property type="project" value="InterPro"/>
</dbReference>
<dbReference type="GO" id="GO:0006082">
    <property type="term" value="P:organic acid metabolic process"/>
    <property type="evidence" value="ECO:0007669"/>
    <property type="project" value="TreeGrafter"/>
</dbReference>
<dbReference type="OMA" id="WMGWLNK"/>
<dbReference type="PANTHER" id="PTHR24300">
    <property type="entry name" value="CYTOCHROME P450 508A4-RELATED"/>
    <property type="match status" value="1"/>
</dbReference>
<keyword evidence="12" id="KW-0472">Membrane</keyword>
<evidence type="ECO:0000256" key="10">
    <source>
        <dbReference type="ARBA" id="ARBA00023004"/>
    </source>
</evidence>
<evidence type="ECO:0000256" key="13">
    <source>
        <dbReference type="PIRSR" id="PIRSR602401-1"/>
    </source>
</evidence>
<proteinExistence type="evidence at transcript level"/>
<dbReference type="Ensembl" id="ENSKMAT00000020971.1">
    <property type="protein sequence ID" value="ENSKMAP00000020701.1"/>
    <property type="gene ID" value="ENSKMAG00000015339.1"/>
</dbReference>
<dbReference type="InterPro" id="IPR001128">
    <property type="entry name" value="Cyt_P450"/>
</dbReference>
<dbReference type="InterPro" id="IPR002401">
    <property type="entry name" value="Cyt_P450_E_grp-I"/>
</dbReference>
<dbReference type="PROSITE" id="PS00086">
    <property type="entry name" value="CYTOCHROME_P450"/>
    <property type="match status" value="1"/>
</dbReference>
<evidence type="ECO:0000256" key="6">
    <source>
        <dbReference type="ARBA" id="ARBA00022723"/>
    </source>
</evidence>
<keyword evidence="17" id="KW-1185">Reference proteome</keyword>
<keyword evidence="7" id="KW-0256">Endoplasmic reticulum</keyword>
<dbReference type="PANTHER" id="PTHR24300:SF319">
    <property type="entry name" value="CYTOCHROME P450, FAMILY 2, SUBFAMILY AC, POLYPEPTIDE 1"/>
    <property type="match status" value="1"/>
</dbReference>
<reference evidence="15" key="1">
    <citation type="submission" date="2017-06" db="EMBL/GenBank/DDBJ databases">
        <authorList>
            <person name="Kim H.J."/>
            <person name="Triplett B.A."/>
        </authorList>
    </citation>
    <scope>NUCLEOTIDE SEQUENCE</scope>
</reference>
<dbReference type="Proteomes" id="UP000264800">
    <property type="component" value="Unplaced"/>
</dbReference>
<keyword evidence="5 13" id="KW-0349">Heme</keyword>
<dbReference type="PRINTS" id="PR00463">
    <property type="entry name" value="EP450I"/>
</dbReference>
<dbReference type="GO" id="GO:0005506">
    <property type="term" value="F:iron ion binding"/>
    <property type="evidence" value="ECO:0007669"/>
    <property type="project" value="InterPro"/>
</dbReference>
<dbReference type="EMBL" id="MF326099">
    <property type="protein sequence ID" value="AUX14894.1"/>
    <property type="molecule type" value="mRNA"/>
</dbReference>
<dbReference type="GO" id="GO:0046222">
    <property type="term" value="P:aflatoxin metabolic process"/>
    <property type="evidence" value="ECO:0007669"/>
    <property type="project" value="UniProtKB-ARBA"/>
</dbReference>
<evidence type="ECO:0000313" key="15">
    <source>
        <dbReference type="EMBL" id="AUX14894.1"/>
    </source>
</evidence>
<dbReference type="STRING" id="37003.ENSKMAP00000020701"/>
<evidence type="ECO:0000256" key="14">
    <source>
        <dbReference type="RuleBase" id="RU000461"/>
    </source>
</evidence>
<dbReference type="Gene3D" id="1.10.630.10">
    <property type="entry name" value="Cytochrome P450"/>
    <property type="match status" value="1"/>
</dbReference>
<keyword evidence="11 14" id="KW-0503">Monooxygenase</keyword>
<reference evidence="15" key="2">
    <citation type="journal article" date="2018" name="BMC Genomics">
        <title>Identification of 74 cytochrome P450 genes and co-localized cytochrome P450 genes of the CYP2K, CYP5A, and CYP46A subfamilies in the mangrove killifish Kryptolebias marmoratus.</title>
        <authorList>
            <person name="Lee B.Y."/>
            <person name="Kim D.H."/>
            <person name="Kim H.S."/>
            <person name="Kim B.M."/>
            <person name="Han J."/>
            <person name="Lee J.S."/>
        </authorList>
    </citation>
    <scope>NUCLEOTIDE SEQUENCE</scope>
</reference>
<dbReference type="GO" id="GO:0016712">
    <property type="term" value="F:oxidoreductase activity, acting on paired donors, with incorporation or reduction of molecular oxygen, reduced flavin or flavoprotein as one donor, and incorporation of one atom of oxygen"/>
    <property type="evidence" value="ECO:0007669"/>
    <property type="project" value="InterPro"/>
</dbReference>
<evidence type="ECO:0000256" key="11">
    <source>
        <dbReference type="ARBA" id="ARBA00023033"/>
    </source>
</evidence>
<sequence length="472" mass="53614">MSSKESRKEPPGPTPLPLLGNLLQLDLKKPHETLIEFSKKYGSVFTVHFGPQKVVVLAGYRTVKEALVNHDEAFGVRGPLQIVDELNQGHGVLWTNGNTWREMRRFSLTNLKDFGMGRKACEDKIIEECQHLVEVLKNFKGEAFDTNQSLNYAVSNIIASMIYGSRFEYEDLEFTSMVDRINRSGTLLGSPSVQVYNLYPFLFKWIANRKESHNVAAANRKQNFALIRHLKQTLNPQMCRGFVDAFLVHKKKLEESGISDNEFSDDNLVMTVANLFAAGSETTSSTLRWGLLFMAKFPDIQGKVREELKRAVGDRQVQAADRMNLPYTNAVIHETQRMANILPESLPHKTSRDITFHGHLIRKGTTVYPLLMSVLRDANEWEKPDTFYPPHFLDKDGKFAKRDAFMPFSAGHRMCLGESLARMELFIFFTTLLQHFRFTPAPGVLEEDLDLTPRTGLSLTPVPHKLCAVSCM</sequence>
<evidence type="ECO:0000313" key="16">
    <source>
        <dbReference type="Ensembl" id="ENSKMAP00000020701.1"/>
    </source>
</evidence>
<dbReference type="InterPro" id="IPR050182">
    <property type="entry name" value="Cytochrome_P450_fam2"/>
</dbReference>
<name>A0A2L0EBT1_KRYMA</name>
<keyword evidence="9 14" id="KW-0560">Oxidoreductase</keyword>
<feature type="binding site" description="axial binding residue" evidence="13">
    <location>
        <position position="415"/>
    </location>
    <ligand>
        <name>heme</name>
        <dbReference type="ChEBI" id="CHEBI:30413"/>
    </ligand>
    <ligandPart>
        <name>Fe</name>
        <dbReference type="ChEBI" id="CHEBI:18248"/>
    </ligandPart>
</feature>
<evidence type="ECO:0000256" key="4">
    <source>
        <dbReference type="ARBA" id="ARBA00010617"/>
    </source>
</evidence>
<evidence type="ECO:0000256" key="3">
    <source>
        <dbReference type="ARBA" id="ARBA00004586"/>
    </source>
</evidence>
<dbReference type="GO" id="GO:0006805">
    <property type="term" value="P:xenobiotic metabolic process"/>
    <property type="evidence" value="ECO:0007669"/>
    <property type="project" value="TreeGrafter"/>
</dbReference>
<comment type="subcellular location">
    <subcellularLocation>
        <location evidence="3">Endoplasmic reticulum membrane</location>
    </subcellularLocation>
    <subcellularLocation>
        <location evidence="2">Microsome membrane</location>
    </subcellularLocation>
</comment>
<evidence type="ECO:0000256" key="7">
    <source>
        <dbReference type="ARBA" id="ARBA00022824"/>
    </source>
</evidence>
<dbReference type="PRINTS" id="PR01686">
    <property type="entry name" value="EP450ICYP2D"/>
</dbReference>
<comment type="similarity">
    <text evidence="4 14">Belongs to the cytochrome P450 family.</text>
</comment>
<dbReference type="InterPro" id="IPR008069">
    <property type="entry name" value="Cyt_P450_E_grp-I_CYP2D-like"/>
</dbReference>
<keyword evidence="10 13" id="KW-0408">Iron</keyword>
<reference evidence="16" key="3">
    <citation type="submission" date="2025-05" db="UniProtKB">
        <authorList>
            <consortium name="Ensembl"/>
        </authorList>
    </citation>
    <scope>IDENTIFICATION</scope>
</reference>
<evidence type="ECO:0000256" key="2">
    <source>
        <dbReference type="ARBA" id="ARBA00004524"/>
    </source>
</evidence>
<evidence type="ECO:0000256" key="1">
    <source>
        <dbReference type="ARBA" id="ARBA00001971"/>
    </source>
</evidence>
<dbReference type="FunFam" id="1.10.630.10:FF:000010">
    <property type="entry name" value="cytochrome P450 2W1 isoform X2"/>
    <property type="match status" value="1"/>
</dbReference>
<protein>
    <submittedName>
        <fullName evidence="15">Cytochrome p450 CYP2K48</fullName>
    </submittedName>
</protein>
<evidence type="ECO:0000256" key="9">
    <source>
        <dbReference type="ARBA" id="ARBA00023002"/>
    </source>
</evidence>
<organism evidence="15">
    <name type="scientific">Kryptolebias marmoratus</name>
    <name type="common">Mangrove killifish</name>
    <name type="synonym">Rivulus marmoratus</name>
    <dbReference type="NCBI Taxonomy" id="37003"/>
    <lineage>
        <taxon>Eukaryota</taxon>
        <taxon>Metazoa</taxon>
        <taxon>Chordata</taxon>
        <taxon>Craniata</taxon>
        <taxon>Vertebrata</taxon>
        <taxon>Euteleostomi</taxon>
        <taxon>Actinopterygii</taxon>
        <taxon>Neopterygii</taxon>
        <taxon>Teleostei</taxon>
        <taxon>Neoteleostei</taxon>
        <taxon>Acanthomorphata</taxon>
        <taxon>Ovalentaria</taxon>
        <taxon>Atherinomorphae</taxon>
        <taxon>Cyprinodontiformes</taxon>
        <taxon>Rivulidae</taxon>
        <taxon>Kryptolebias</taxon>
    </lineage>
</organism>
<dbReference type="AlphaFoldDB" id="A0A2L0EBT1"/>
<evidence type="ECO:0000256" key="8">
    <source>
        <dbReference type="ARBA" id="ARBA00022848"/>
    </source>
</evidence>
<keyword evidence="6 13" id="KW-0479">Metal-binding</keyword>
<dbReference type="GeneTree" id="ENSGT00940000162649"/>
<evidence type="ECO:0000256" key="12">
    <source>
        <dbReference type="ARBA" id="ARBA00023136"/>
    </source>
</evidence>
<dbReference type="InterPro" id="IPR036396">
    <property type="entry name" value="Cyt_P450_sf"/>
</dbReference>
<dbReference type="PRINTS" id="PR00385">
    <property type="entry name" value="P450"/>
</dbReference>